<dbReference type="GO" id="GO:0005694">
    <property type="term" value="C:chromosome"/>
    <property type="evidence" value="ECO:0007669"/>
    <property type="project" value="TreeGrafter"/>
</dbReference>
<evidence type="ECO:0000259" key="6">
    <source>
        <dbReference type="PROSITE" id="PS51192"/>
    </source>
</evidence>
<dbReference type="GO" id="GO:0005737">
    <property type="term" value="C:cytoplasm"/>
    <property type="evidence" value="ECO:0007669"/>
    <property type="project" value="TreeGrafter"/>
</dbReference>
<organism evidence="7">
    <name type="scientific">Puccinia triticina (isolate 1-1 / race 1 (BBBD))</name>
    <name type="common">Brown leaf rust fungus</name>
    <dbReference type="NCBI Taxonomy" id="630390"/>
    <lineage>
        <taxon>Eukaryota</taxon>
        <taxon>Fungi</taxon>
        <taxon>Dikarya</taxon>
        <taxon>Basidiomycota</taxon>
        <taxon>Pucciniomycotina</taxon>
        <taxon>Pucciniomycetes</taxon>
        <taxon>Pucciniales</taxon>
        <taxon>Pucciniaceae</taxon>
        <taxon>Puccinia</taxon>
    </lineage>
</organism>
<dbReference type="GO" id="GO:0003677">
    <property type="term" value="F:DNA binding"/>
    <property type="evidence" value="ECO:0007669"/>
    <property type="project" value="UniProtKB-KW"/>
</dbReference>
<sequence>MTGIQVGVKIKNSGNDELNNMIKLEALERYNQEAKPLQVNTVANLFQGRNTFLLAATGFGKSRITEIYLNMLPKDRHRSTLGVVVVLIPLDSLGSNQVDKKVVAGYTAINLTKANFTNEACLDIRDGVYNFVYLSPEMFLDNKTFSNIYFSPNFQSKLALVVVDEAHMIYLWGLVEGGQKNIKTMYCATPGFCSLGGQLLTKNNAPLLLMLATGRPGAIAKIKKNLKLLDTHIDILRSELTRPEIRII</sequence>
<dbReference type="PROSITE" id="PS51192">
    <property type="entry name" value="HELICASE_ATP_BIND_1"/>
    <property type="match status" value="1"/>
</dbReference>
<evidence type="ECO:0000256" key="3">
    <source>
        <dbReference type="ARBA" id="ARBA00023235"/>
    </source>
</evidence>
<dbReference type="GO" id="GO:0009378">
    <property type="term" value="F:four-way junction helicase activity"/>
    <property type="evidence" value="ECO:0007669"/>
    <property type="project" value="TreeGrafter"/>
</dbReference>
<dbReference type="InterPro" id="IPR027417">
    <property type="entry name" value="P-loop_NTPase"/>
</dbReference>
<dbReference type="InterPro" id="IPR014001">
    <property type="entry name" value="Helicase_ATP-bd"/>
</dbReference>
<dbReference type="SUPFAM" id="SSF52540">
    <property type="entry name" value="P-loop containing nucleoside triphosphate hydrolases"/>
    <property type="match status" value="1"/>
</dbReference>
<dbReference type="PANTHER" id="PTHR13710">
    <property type="entry name" value="DNA HELICASE RECQ FAMILY MEMBER"/>
    <property type="match status" value="1"/>
</dbReference>
<dbReference type="InterPro" id="IPR011545">
    <property type="entry name" value="DEAD/DEAH_box_helicase_dom"/>
</dbReference>
<keyword evidence="2" id="KW-0238">DNA-binding</keyword>
<keyword evidence="9" id="KW-1185">Reference proteome</keyword>
<name>A0A180GXB7_PUCT1</name>
<dbReference type="GO" id="GO:0043138">
    <property type="term" value="F:3'-5' DNA helicase activity"/>
    <property type="evidence" value="ECO:0007669"/>
    <property type="project" value="UniProtKB-EC"/>
</dbReference>
<reference evidence="7" key="2">
    <citation type="submission" date="2016-05" db="EMBL/GenBank/DDBJ databases">
        <title>Comparative analysis highlights variable genome content of wheat rusts and divergence of the mating loci.</title>
        <authorList>
            <person name="Cuomo C.A."/>
            <person name="Bakkeren G."/>
            <person name="Szabo L."/>
            <person name="Khalil H."/>
            <person name="Joly D."/>
            <person name="Goldberg J."/>
            <person name="Young S."/>
            <person name="Zeng Q."/>
            <person name="Fellers J."/>
        </authorList>
    </citation>
    <scope>NUCLEOTIDE SEQUENCE [LARGE SCALE GENOMIC DNA]</scope>
    <source>
        <strain evidence="7">1-1 BBBD Race 1</strain>
    </source>
</reference>
<reference evidence="8 9" key="3">
    <citation type="journal article" date="2017" name="G3 (Bethesda)">
        <title>Comparative analysis highlights variable genome content of wheat rusts and divergence of the mating loci.</title>
        <authorList>
            <person name="Cuomo C.A."/>
            <person name="Bakkeren G."/>
            <person name="Khalil H.B."/>
            <person name="Panwar V."/>
            <person name="Joly D."/>
            <person name="Linning R."/>
            <person name="Sakthikumar S."/>
            <person name="Song X."/>
            <person name="Adiconis X."/>
            <person name="Fan L."/>
            <person name="Goldberg J.M."/>
            <person name="Levin J.Z."/>
            <person name="Young S."/>
            <person name="Zeng Q."/>
            <person name="Anikster Y."/>
            <person name="Bruce M."/>
            <person name="Wang M."/>
            <person name="Yin C."/>
            <person name="McCallum B."/>
            <person name="Szabo L.J."/>
            <person name="Hulbert S."/>
            <person name="Chen X."/>
            <person name="Fellers J.P."/>
        </authorList>
    </citation>
    <scope>NUCLEOTIDE SEQUENCE</scope>
    <source>
        <strain evidence="8">isolate 1-1 / race 1 (BBBD)</strain>
        <strain evidence="9">Isolate 1-1 / race 1 (BBBD)</strain>
    </source>
</reference>
<evidence type="ECO:0000313" key="9">
    <source>
        <dbReference type="Proteomes" id="UP000005240"/>
    </source>
</evidence>
<dbReference type="GO" id="GO:0005524">
    <property type="term" value="F:ATP binding"/>
    <property type="evidence" value="ECO:0007669"/>
    <property type="project" value="InterPro"/>
</dbReference>
<evidence type="ECO:0000256" key="2">
    <source>
        <dbReference type="ARBA" id="ARBA00023125"/>
    </source>
</evidence>
<feature type="domain" description="Helicase ATP-binding" evidence="6">
    <location>
        <begin position="42"/>
        <end position="232"/>
    </location>
</feature>
<evidence type="ECO:0000313" key="8">
    <source>
        <dbReference type="EnsemblFungi" id="PTTG_09166-t43_1-p1"/>
    </source>
</evidence>
<evidence type="ECO:0000256" key="4">
    <source>
        <dbReference type="ARBA" id="ARBA00034617"/>
    </source>
</evidence>
<dbReference type="Pfam" id="PF00270">
    <property type="entry name" value="DEAD"/>
    <property type="match status" value="1"/>
</dbReference>
<accession>A0A180GXB7</accession>
<evidence type="ECO:0000256" key="5">
    <source>
        <dbReference type="ARBA" id="ARBA00034808"/>
    </source>
</evidence>
<evidence type="ECO:0000313" key="7">
    <source>
        <dbReference type="EMBL" id="OAV97466.1"/>
    </source>
</evidence>
<dbReference type="EC" id="5.6.2.4" evidence="5"/>
<dbReference type="Proteomes" id="UP000005240">
    <property type="component" value="Unassembled WGS sequence"/>
</dbReference>
<protein>
    <recommendedName>
        <fullName evidence="5">DNA 3'-5' helicase</fullName>
        <ecNumber evidence="5">5.6.2.4</ecNumber>
    </recommendedName>
</protein>
<dbReference type="PANTHER" id="PTHR13710:SF105">
    <property type="entry name" value="ATP-DEPENDENT DNA HELICASE Q1"/>
    <property type="match status" value="1"/>
</dbReference>
<reference evidence="8" key="4">
    <citation type="submission" date="2025-05" db="UniProtKB">
        <authorList>
            <consortium name="EnsemblFungi"/>
        </authorList>
    </citation>
    <scope>IDENTIFICATION</scope>
    <source>
        <strain evidence="8">isolate 1-1 / race 1 (BBBD)</strain>
    </source>
</reference>
<dbReference type="EMBL" id="ADAS02000013">
    <property type="protein sequence ID" value="OAV97466.1"/>
    <property type="molecule type" value="Genomic_DNA"/>
</dbReference>
<dbReference type="VEuPathDB" id="FungiDB:PTTG_09166"/>
<reference evidence="7" key="1">
    <citation type="submission" date="2009-11" db="EMBL/GenBank/DDBJ databases">
        <authorList>
            <consortium name="The Broad Institute Genome Sequencing Platform"/>
            <person name="Ward D."/>
            <person name="Feldgarden M."/>
            <person name="Earl A."/>
            <person name="Young S.K."/>
            <person name="Zeng Q."/>
            <person name="Koehrsen M."/>
            <person name="Alvarado L."/>
            <person name="Berlin A."/>
            <person name="Bochicchio J."/>
            <person name="Borenstein D."/>
            <person name="Chapman S.B."/>
            <person name="Chen Z."/>
            <person name="Engels R."/>
            <person name="Freedman E."/>
            <person name="Gellesch M."/>
            <person name="Goldberg J."/>
            <person name="Griggs A."/>
            <person name="Gujja S."/>
            <person name="Heilman E."/>
            <person name="Heiman D."/>
            <person name="Hepburn T."/>
            <person name="Howarth C."/>
            <person name="Jen D."/>
            <person name="Larson L."/>
            <person name="Lewis B."/>
            <person name="Mehta T."/>
            <person name="Park D."/>
            <person name="Pearson M."/>
            <person name="Roberts A."/>
            <person name="Saif S."/>
            <person name="Shea T."/>
            <person name="Shenoy N."/>
            <person name="Sisk P."/>
            <person name="Stolte C."/>
            <person name="Sykes S."/>
            <person name="Thomson T."/>
            <person name="Walk T."/>
            <person name="White J."/>
            <person name="Yandava C."/>
            <person name="Izard J."/>
            <person name="Baranova O.V."/>
            <person name="Blanton J.M."/>
            <person name="Tanner A.C."/>
            <person name="Dewhirst F.E."/>
            <person name="Haas B."/>
            <person name="Nusbaum C."/>
            <person name="Birren B."/>
        </authorList>
    </citation>
    <scope>NUCLEOTIDE SEQUENCE [LARGE SCALE GENOMIC DNA]</scope>
    <source>
        <strain evidence="7">1-1 BBBD Race 1</strain>
    </source>
</reference>
<dbReference type="AlphaFoldDB" id="A0A180GXB7"/>
<gene>
    <name evidence="7" type="ORF">PTTG_09166</name>
</gene>
<keyword evidence="3" id="KW-0413">Isomerase</keyword>
<evidence type="ECO:0000256" key="1">
    <source>
        <dbReference type="ARBA" id="ARBA00005446"/>
    </source>
</evidence>
<dbReference type="Gene3D" id="3.40.50.300">
    <property type="entry name" value="P-loop containing nucleotide triphosphate hydrolases"/>
    <property type="match status" value="1"/>
</dbReference>
<comment type="similarity">
    <text evidence="1">Belongs to the helicase family. RecQ subfamily.</text>
</comment>
<comment type="catalytic activity">
    <reaction evidence="4">
        <text>Couples ATP hydrolysis with the unwinding of duplex DNA by translocating in the 3'-5' direction.</text>
        <dbReference type="EC" id="5.6.2.4"/>
    </reaction>
</comment>
<dbReference type="SMART" id="SM00487">
    <property type="entry name" value="DEXDc"/>
    <property type="match status" value="1"/>
</dbReference>
<dbReference type="GO" id="GO:0000724">
    <property type="term" value="P:double-strand break repair via homologous recombination"/>
    <property type="evidence" value="ECO:0007669"/>
    <property type="project" value="TreeGrafter"/>
</dbReference>
<dbReference type="EnsemblFungi" id="PTTG_09166-t43_1">
    <property type="protein sequence ID" value="PTTG_09166-t43_1-p1"/>
    <property type="gene ID" value="PTTG_09166"/>
</dbReference>
<proteinExistence type="inferred from homology"/>
<dbReference type="OrthoDB" id="2496478at2759"/>